<name>A0A451BAJ9_9GAMM</name>
<proteinExistence type="predicted"/>
<accession>A0A451BAJ9</accession>
<protein>
    <submittedName>
        <fullName evidence="2">Uncharacterized conserved protein, DUF697 family</fullName>
    </submittedName>
</protein>
<dbReference type="EMBL" id="CAADGH010000019">
    <property type="protein sequence ID" value="VFK75313.1"/>
    <property type="molecule type" value="Genomic_DNA"/>
</dbReference>
<dbReference type="EMBL" id="CAADFQ010000016">
    <property type="protein sequence ID" value="VFK30590.1"/>
    <property type="molecule type" value="Genomic_DNA"/>
</dbReference>
<dbReference type="AlphaFoldDB" id="A0A451BAJ9"/>
<reference evidence="2" key="1">
    <citation type="submission" date="2019-02" db="EMBL/GenBank/DDBJ databases">
        <authorList>
            <person name="Gruber-Vodicka R. H."/>
            <person name="Seah K. B. B."/>
        </authorList>
    </citation>
    <scope>NUCLEOTIDE SEQUENCE</scope>
    <source>
        <strain evidence="2">BECK_BZ198</strain>
        <strain evidence="1">BECK_BZ199</strain>
    </source>
</reference>
<organism evidence="2">
    <name type="scientific">Candidatus Kentrum sp. MB</name>
    <dbReference type="NCBI Taxonomy" id="2138164"/>
    <lineage>
        <taxon>Bacteria</taxon>
        <taxon>Pseudomonadati</taxon>
        <taxon>Pseudomonadota</taxon>
        <taxon>Gammaproteobacteria</taxon>
        <taxon>Candidatus Kentrum</taxon>
    </lineage>
</organism>
<gene>
    <name evidence="2" type="ORF">BECKMB1821H_GA0114242_101945</name>
    <name evidence="1" type="ORF">BECKMB1821I_GA0114274_101646</name>
</gene>
<evidence type="ECO:0000313" key="2">
    <source>
        <dbReference type="EMBL" id="VFK75313.1"/>
    </source>
</evidence>
<evidence type="ECO:0000313" key="1">
    <source>
        <dbReference type="EMBL" id="VFK30590.1"/>
    </source>
</evidence>
<sequence length="134" mass="14359">MTVIDRVATIFFSKKESIAKAIIHSAAIEASVVGLATAQIPGDRFVLGAIQVDMVMRLARVYEKRLDRSGAIAIAKAILAMVAGPEMANQVIKYVPGVGNIANMTVSGSITEAIGWTAVKMFKDGTWFDKSKET</sequence>